<reference evidence="1" key="1">
    <citation type="submission" date="2014-11" db="EMBL/GenBank/DDBJ databases">
        <authorList>
            <person name="Amaro Gonzalez C."/>
        </authorList>
    </citation>
    <scope>NUCLEOTIDE SEQUENCE</scope>
</reference>
<dbReference type="AlphaFoldDB" id="A0A0E9S611"/>
<dbReference type="EMBL" id="GBXM01071930">
    <property type="protein sequence ID" value="JAH36647.1"/>
    <property type="molecule type" value="Transcribed_RNA"/>
</dbReference>
<reference evidence="1" key="2">
    <citation type="journal article" date="2015" name="Fish Shellfish Immunol.">
        <title>Early steps in the European eel (Anguilla anguilla)-Vibrio vulnificus interaction in the gills: Role of the RtxA13 toxin.</title>
        <authorList>
            <person name="Callol A."/>
            <person name="Pajuelo D."/>
            <person name="Ebbesson L."/>
            <person name="Teles M."/>
            <person name="MacKenzie S."/>
            <person name="Amaro C."/>
        </authorList>
    </citation>
    <scope>NUCLEOTIDE SEQUENCE</scope>
</reference>
<accession>A0A0E9S611</accession>
<sequence>MGLYCNQKVKVSNLRWSCGLTLNKVFKINYITNIQPIKRTACNISYCTQII</sequence>
<name>A0A0E9S611_ANGAN</name>
<organism evidence="1">
    <name type="scientific">Anguilla anguilla</name>
    <name type="common">European freshwater eel</name>
    <name type="synonym">Muraena anguilla</name>
    <dbReference type="NCBI Taxonomy" id="7936"/>
    <lineage>
        <taxon>Eukaryota</taxon>
        <taxon>Metazoa</taxon>
        <taxon>Chordata</taxon>
        <taxon>Craniata</taxon>
        <taxon>Vertebrata</taxon>
        <taxon>Euteleostomi</taxon>
        <taxon>Actinopterygii</taxon>
        <taxon>Neopterygii</taxon>
        <taxon>Teleostei</taxon>
        <taxon>Anguilliformes</taxon>
        <taxon>Anguillidae</taxon>
        <taxon>Anguilla</taxon>
    </lineage>
</organism>
<protein>
    <submittedName>
        <fullName evidence="1">Uncharacterized protein</fullName>
    </submittedName>
</protein>
<proteinExistence type="predicted"/>
<evidence type="ECO:0000313" key="1">
    <source>
        <dbReference type="EMBL" id="JAH36647.1"/>
    </source>
</evidence>